<gene>
    <name evidence="2" type="ORF">OCBIM_22035208mg</name>
</gene>
<dbReference type="SUPFAM" id="SSF52833">
    <property type="entry name" value="Thioredoxin-like"/>
    <property type="match status" value="1"/>
</dbReference>
<dbReference type="AlphaFoldDB" id="A0A0L8GDQ8"/>
<accession>A0A0L8GDQ8</accession>
<sequence length="60" mass="6807">MPTYKLTYFNGKGRAELTRLLFTAADVEFTDHRIDYYTDWPEIKPQDGLHLLGEGAGGIC</sequence>
<dbReference type="EMBL" id="KQ422311">
    <property type="protein sequence ID" value="KOF75136.1"/>
    <property type="molecule type" value="Genomic_DNA"/>
</dbReference>
<dbReference type="InterPro" id="IPR036249">
    <property type="entry name" value="Thioredoxin-like_sf"/>
</dbReference>
<dbReference type="InterPro" id="IPR050213">
    <property type="entry name" value="GST_superfamily"/>
</dbReference>
<organism evidence="2">
    <name type="scientific">Octopus bimaculoides</name>
    <name type="common">California two-spotted octopus</name>
    <dbReference type="NCBI Taxonomy" id="37653"/>
    <lineage>
        <taxon>Eukaryota</taxon>
        <taxon>Metazoa</taxon>
        <taxon>Spiralia</taxon>
        <taxon>Lophotrochozoa</taxon>
        <taxon>Mollusca</taxon>
        <taxon>Cephalopoda</taxon>
        <taxon>Coleoidea</taxon>
        <taxon>Octopodiformes</taxon>
        <taxon>Octopoda</taxon>
        <taxon>Incirrata</taxon>
        <taxon>Octopodidae</taxon>
        <taxon>Octopus</taxon>
    </lineage>
</organism>
<dbReference type="PANTHER" id="PTHR11571:SF150">
    <property type="entry name" value="GLUTATHIONE S-TRANSFERASE"/>
    <property type="match status" value="1"/>
</dbReference>
<dbReference type="GO" id="GO:0004364">
    <property type="term" value="F:glutathione transferase activity"/>
    <property type="evidence" value="ECO:0007669"/>
    <property type="project" value="TreeGrafter"/>
</dbReference>
<dbReference type="PROSITE" id="PS50404">
    <property type="entry name" value="GST_NTER"/>
    <property type="match status" value="1"/>
</dbReference>
<evidence type="ECO:0000313" key="2">
    <source>
        <dbReference type="EMBL" id="KOF75136.1"/>
    </source>
</evidence>
<evidence type="ECO:0000259" key="1">
    <source>
        <dbReference type="PROSITE" id="PS50404"/>
    </source>
</evidence>
<dbReference type="GO" id="GO:0006749">
    <property type="term" value="P:glutathione metabolic process"/>
    <property type="evidence" value="ECO:0007669"/>
    <property type="project" value="TreeGrafter"/>
</dbReference>
<protein>
    <recommendedName>
        <fullName evidence="1">GST N-terminal domain-containing protein</fullName>
    </recommendedName>
</protein>
<dbReference type="STRING" id="37653.A0A0L8GDQ8"/>
<dbReference type="PANTHER" id="PTHR11571">
    <property type="entry name" value="GLUTATHIONE S-TRANSFERASE"/>
    <property type="match status" value="1"/>
</dbReference>
<name>A0A0L8GDQ8_OCTBM</name>
<proteinExistence type="predicted"/>
<feature type="domain" description="GST N-terminal" evidence="1">
    <location>
        <begin position="2"/>
        <end position="60"/>
    </location>
</feature>
<reference evidence="2" key="1">
    <citation type="submission" date="2015-07" db="EMBL/GenBank/DDBJ databases">
        <title>MeaNS - Measles Nucleotide Surveillance Program.</title>
        <authorList>
            <person name="Tran T."/>
            <person name="Druce J."/>
        </authorList>
    </citation>
    <scope>NUCLEOTIDE SEQUENCE</scope>
    <source>
        <strain evidence="2">UCB-OBI-ISO-001</strain>
        <tissue evidence="2">Gonad</tissue>
    </source>
</reference>
<dbReference type="Gene3D" id="3.40.30.10">
    <property type="entry name" value="Glutaredoxin"/>
    <property type="match status" value="1"/>
</dbReference>
<dbReference type="InterPro" id="IPR004045">
    <property type="entry name" value="Glutathione_S-Trfase_N"/>
</dbReference>